<evidence type="ECO:0000256" key="7">
    <source>
        <dbReference type="ARBA" id="ARBA00022903"/>
    </source>
</evidence>
<dbReference type="AlphaFoldDB" id="A0A1H9M130"/>
<comment type="similarity">
    <text evidence="2 11">Belongs to the ABC-2 integral membrane protein family.</text>
</comment>
<evidence type="ECO:0000256" key="9">
    <source>
        <dbReference type="ARBA" id="ARBA00023047"/>
    </source>
</evidence>
<keyword evidence="7" id="KW-0972">Capsule biogenesis/degradation</keyword>
<protein>
    <recommendedName>
        <fullName evidence="11">Transport permease protein</fullName>
    </recommendedName>
</protein>
<feature type="transmembrane region" description="Helical" evidence="11">
    <location>
        <begin position="66"/>
        <end position="84"/>
    </location>
</feature>
<keyword evidence="10 11" id="KW-0472">Membrane</keyword>
<evidence type="ECO:0000256" key="4">
    <source>
        <dbReference type="ARBA" id="ARBA00022475"/>
    </source>
</evidence>
<dbReference type="GO" id="GO:0140359">
    <property type="term" value="F:ABC-type transporter activity"/>
    <property type="evidence" value="ECO:0007669"/>
    <property type="project" value="InterPro"/>
</dbReference>
<keyword evidence="3 11" id="KW-0813">Transport</keyword>
<dbReference type="PANTHER" id="PTHR30413:SF10">
    <property type="entry name" value="CAPSULE POLYSACCHARIDE EXPORT INNER-MEMBRANE PROTEIN CTRC"/>
    <property type="match status" value="1"/>
</dbReference>
<sequence length="260" mass="29719">MDSLTSEIKRSFTLFSLWRTLAWNDVLNRYRRSVLGPFWITISMATTLLAMGPLYGSLFNLTLANFLPHLCLGLIFWSLCTGVINESSTAFNDSAHFIRQIPLPFPLYILRVTWRQLIILLHNLTVVPFVMLVYPPNWSWAMLLLIPALLITLVFLSSVGLITAILCTRYRDVAPIITSVMTLLFFVTPIIWQLSLLSVEQQYFARLNPFTHFIELLRGTTLGHYPSLMEWGLTALFALLAAVIASTLISHTHKRIAYWI</sequence>
<dbReference type="GO" id="GO:0015920">
    <property type="term" value="P:lipopolysaccharide transport"/>
    <property type="evidence" value="ECO:0007669"/>
    <property type="project" value="TreeGrafter"/>
</dbReference>
<feature type="transmembrane region" description="Helical" evidence="11">
    <location>
        <begin position="173"/>
        <end position="192"/>
    </location>
</feature>
<evidence type="ECO:0000256" key="8">
    <source>
        <dbReference type="ARBA" id="ARBA00022989"/>
    </source>
</evidence>
<evidence type="ECO:0000313" key="13">
    <source>
        <dbReference type="EMBL" id="SER17388.1"/>
    </source>
</evidence>
<keyword evidence="8 11" id="KW-1133">Transmembrane helix</keyword>
<dbReference type="STRING" id="988801.SAMN05216522_11335"/>
<feature type="transmembrane region" description="Helical" evidence="11">
    <location>
        <begin position="117"/>
        <end position="134"/>
    </location>
</feature>
<feature type="transmembrane region" description="Helical" evidence="11">
    <location>
        <begin position="34"/>
        <end position="54"/>
    </location>
</feature>
<dbReference type="GO" id="GO:0015774">
    <property type="term" value="P:polysaccharide transport"/>
    <property type="evidence" value="ECO:0007669"/>
    <property type="project" value="UniProtKB-KW"/>
</dbReference>
<keyword evidence="9" id="KW-0625">Polysaccharide transport</keyword>
<evidence type="ECO:0000313" key="14">
    <source>
        <dbReference type="Proteomes" id="UP000242515"/>
    </source>
</evidence>
<dbReference type="Pfam" id="PF01061">
    <property type="entry name" value="ABC2_membrane"/>
    <property type="match status" value="1"/>
</dbReference>
<organism evidence="13 14">
    <name type="scientific">Rosenbergiella nectarea</name>
    <dbReference type="NCBI Taxonomy" id="988801"/>
    <lineage>
        <taxon>Bacteria</taxon>
        <taxon>Pseudomonadati</taxon>
        <taxon>Pseudomonadota</taxon>
        <taxon>Gammaproteobacteria</taxon>
        <taxon>Enterobacterales</taxon>
        <taxon>Erwiniaceae</taxon>
        <taxon>Rosenbergiella</taxon>
    </lineage>
</organism>
<dbReference type="RefSeq" id="WP_092677849.1">
    <property type="nucleotide sequence ID" value="NZ_FOGC01000013.1"/>
</dbReference>
<evidence type="ECO:0000256" key="3">
    <source>
        <dbReference type="ARBA" id="ARBA00022448"/>
    </source>
</evidence>
<evidence type="ECO:0000259" key="12">
    <source>
        <dbReference type="PROSITE" id="PS51012"/>
    </source>
</evidence>
<dbReference type="GO" id="GO:0043190">
    <property type="term" value="C:ATP-binding cassette (ABC) transporter complex"/>
    <property type="evidence" value="ECO:0007669"/>
    <property type="project" value="InterPro"/>
</dbReference>
<dbReference type="OrthoDB" id="9796017at2"/>
<dbReference type="PROSITE" id="PS51012">
    <property type="entry name" value="ABC_TM2"/>
    <property type="match status" value="1"/>
</dbReference>
<keyword evidence="4 11" id="KW-1003">Cell membrane</keyword>
<dbReference type="InterPro" id="IPR013525">
    <property type="entry name" value="ABC2_TM"/>
</dbReference>
<keyword evidence="14" id="KW-1185">Reference proteome</keyword>
<accession>A0A1H9M130</accession>
<keyword evidence="5" id="KW-0762">Sugar transport</keyword>
<comment type="subcellular location">
    <subcellularLocation>
        <location evidence="11">Cell inner membrane</location>
        <topology evidence="11">Multi-pass membrane protein</topology>
    </subcellularLocation>
    <subcellularLocation>
        <location evidence="1">Cell membrane</location>
        <topology evidence="1">Multi-pass membrane protein</topology>
    </subcellularLocation>
</comment>
<dbReference type="Proteomes" id="UP000242515">
    <property type="component" value="Unassembled WGS sequence"/>
</dbReference>
<dbReference type="InterPro" id="IPR047817">
    <property type="entry name" value="ABC2_TM_bact-type"/>
</dbReference>
<dbReference type="EMBL" id="FOGC01000013">
    <property type="protein sequence ID" value="SER17388.1"/>
    <property type="molecule type" value="Genomic_DNA"/>
</dbReference>
<dbReference type="PRINTS" id="PR00164">
    <property type="entry name" value="ABC2TRNSPORT"/>
</dbReference>
<evidence type="ECO:0000256" key="10">
    <source>
        <dbReference type="ARBA" id="ARBA00023136"/>
    </source>
</evidence>
<evidence type="ECO:0000256" key="6">
    <source>
        <dbReference type="ARBA" id="ARBA00022692"/>
    </source>
</evidence>
<feature type="transmembrane region" description="Helical" evidence="11">
    <location>
        <begin position="140"/>
        <end position="166"/>
    </location>
</feature>
<feature type="transmembrane region" description="Helical" evidence="11">
    <location>
        <begin position="231"/>
        <end position="249"/>
    </location>
</feature>
<gene>
    <name evidence="13" type="ORF">SAMN05216522_11335</name>
</gene>
<evidence type="ECO:0000256" key="11">
    <source>
        <dbReference type="RuleBase" id="RU361157"/>
    </source>
</evidence>
<feature type="domain" description="ABC transmembrane type-2" evidence="12">
    <location>
        <begin position="35"/>
        <end position="252"/>
    </location>
</feature>
<evidence type="ECO:0000256" key="5">
    <source>
        <dbReference type="ARBA" id="ARBA00022597"/>
    </source>
</evidence>
<reference evidence="14" key="1">
    <citation type="submission" date="2016-10" db="EMBL/GenBank/DDBJ databases">
        <authorList>
            <person name="Varghese N."/>
            <person name="Submissions S."/>
        </authorList>
    </citation>
    <scope>NUCLEOTIDE SEQUENCE [LARGE SCALE GENOMIC DNA]</scope>
    <source>
        <strain evidence="14">8N4</strain>
    </source>
</reference>
<name>A0A1H9M130_9GAMM</name>
<proteinExistence type="inferred from homology"/>
<dbReference type="PANTHER" id="PTHR30413">
    <property type="entry name" value="INNER MEMBRANE TRANSPORT PERMEASE"/>
    <property type="match status" value="1"/>
</dbReference>
<dbReference type="InterPro" id="IPR000412">
    <property type="entry name" value="ABC_2_transport"/>
</dbReference>
<evidence type="ECO:0000256" key="2">
    <source>
        <dbReference type="ARBA" id="ARBA00007783"/>
    </source>
</evidence>
<keyword evidence="6 11" id="KW-0812">Transmembrane</keyword>
<evidence type="ECO:0000256" key="1">
    <source>
        <dbReference type="ARBA" id="ARBA00004651"/>
    </source>
</evidence>